<proteinExistence type="predicted"/>
<keyword evidence="2" id="KW-1185">Reference proteome</keyword>
<dbReference type="Proteomes" id="UP000538670">
    <property type="component" value="Unassembled WGS sequence"/>
</dbReference>
<gene>
    <name evidence="1" type="ORF">GGR48_000728</name>
</gene>
<name>A0A7W6F2E0_9SPHN</name>
<protein>
    <submittedName>
        <fullName evidence="1">Uncharacterized protein</fullName>
    </submittedName>
</protein>
<organism evidence="1 2">
    <name type="scientific">Sphingomonas pseudosanguinis</name>
    <dbReference type="NCBI Taxonomy" id="413712"/>
    <lineage>
        <taxon>Bacteria</taxon>
        <taxon>Pseudomonadati</taxon>
        <taxon>Pseudomonadota</taxon>
        <taxon>Alphaproteobacteria</taxon>
        <taxon>Sphingomonadales</taxon>
        <taxon>Sphingomonadaceae</taxon>
        <taxon>Sphingomonas</taxon>
    </lineage>
</organism>
<dbReference type="AlphaFoldDB" id="A0A7W6F2E0"/>
<reference evidence="1 2" key="1">
    <citation type="submission" date="2020-08" db="EMBL/GenBank/DDBJ databases">
        <title>Genomic Encyclopedia of Type Strains, Phase IV (KMG-IV): sequencing the most valuable type-strain genomes for metagenomic binning, comparative biology and taxonomic classification.</title>
        <authorList>
            <person name="Goeker M."/>
        </authorList>
    </citation>
    <scope>NUCLEOTIDE SEQUENCE [LARGE SCALE GENOMIC DNA]</scope>
    <source>
        <strain evidence="1 2">DSM 19512</strain>
    </source>
</reference>
<sequence>MAVAPTARAAAASESFLNIVISLDLQSGGGGMIPVVVEKLLPDSV</sequence>
<comment type="caution">
    <text evidence="1">The sequence shown here is derived from an EMBL/GenBank/DDBJ whole genome shotgun (WGS) entry which is preliminary data.</text>
</comment>
<evidence type="ECO:0000313" key="1">
    <source>
        <dbReference type="EMBL" id="MBB3878325.1"/>
    </source>
</evidence>
<dbReference type="EMBL" id="JACIDH010000001">
    <property type="protein sequence ID" value="MBB3878325.1"/>
    <property type="molecule type" value="Genomic_DNA"/>
</dbReference>
<accession>A0A7W6F2E0</accession>
<dbReference type="RefSeq" id="WP_206362564.1">
    <property type="nucleotide sequence ID" value="NZ_JACIDH010000001.1"/>
</dbReference>
<evidence type="ECO:0000313" key="2">
    <source>
        <dbReference type="Proteomes" id="UP000538670"/>
    </source>
</evidence>